<evidence type="ECO:0000256" key="2">
    <source>
        <dbReference type="ARBA" id="ARBA00022801"/>
    </source>
</evidence>
<dbReference type="GO" id="GO:0016020">
    <property type="term" value="C:membrane"/>
    <property type="evidence" value="ECO:0007669"/>
    <property type="project" value="TreeGrafter"/>
</dbReference>
<keyword evidence="5" id="KW-1185">Reference proteome</keyword>
<name>A0A182TPV6_9DIPT</name>
<comment type="similarity">
    <text evidence="1">Belongs to the AB hydrolase superfamily.</text>
</comment>
<feature type="domain" description="AB hydrolase-1" evidence="3">
    <location>
        <begin position="42"/>
        <end position="299"/>
    </location>
</feature>
<dbReference type="EnsemblMetazoa" id="AMEC006206-RA">
    <property type="protein sequence ID" value="AMEC006206-PA"/>
    <property type="gene ID" value="AMEC006206"/>
</dbReference>
<dbReference type="STRING" id="34690.A0A182TPV6"/>
<dbReference type="InterPro" id="IPR000073">
    <property type="entry name" value="AB_hydrolase_1"/>
</dbReference>
<protein>
    <submittedName>
        <fullName evidence="4">AB hydrolase-1 domain-containing protein</fullName>
    </submittedName>
</protein>
<reference evidence="4" key="2">
    <citation type="submission" date="2020-05" db="UniProtKB">
        <authorList>
            <consortium name="EnsemblMetazoa"/>
        </authorList>
    </citation>
    <scope>IDENTIFICATION</scope>
    <source>
        <strain evidence="4">CM1001059</strain>
    </source>
</reference>
<evidence type="ECO:0000256" key="1">
    <source>
        <dbReference type="ARBA" id="ARBA00008645"/>
    </source>
</evidence>
<dbReference type="EnsemblMetazoa" id="AMEC009893-RA">
    <property type="protein sequence ID" value="AMEC009893-PA"/>
    <property type="gene ID" value="AMEC009893"/>
</dbReference>
<accession>A0A182TPV6</accession>
<evidence type="ECO:0000313" key="5">
    <source>
        <dbReference type="Proteomes" id="UP000075902"/>
    </source>
</evidence>
<dbReference type="Proteomes" id="UP000075902">
    <property type="component" value="Unassembled WGS sequence"/>
</dbReference>
<dbReference type="Gene3D" id="3.40.50.1820">
    <property type="entry name" value="alpha/beta hydrolase"/>
    <property type="match status" value="1"/>
</dbReference>
<keyword evidence="2" id="KW-0378">Hydrolase</keyword>
<evidence type="ECO:0000313" key="4">
    <source>
        <dbReference type="EnsemblMetazoa" id="AMEC009893-PA"/>
    </source>
</evidence>
<sequence length="489" mass="55096">MAEAKRRMVQQNDQLHGVQEERIDLPFGALVGKWWGPRDLRPIVCLHGWMDNAGSFDRLIPLLPKHISFLAIDIPGHGRSAHLPAGVAYNALDTLRLLLHLMQHYGWGRISLMSHSIGAVMSYVFAGVFPERVDLLVSFDLLKPFILDPDMVLFLLADSLPKTLDLGAAEAGRSAEDRQFRYDQYVEHMHAGFHESISREACHFLLYRALEPSGQQAGGYRRLTDRRIRHNHGLVWSHDVNLEMARRIKVPFLYLKTTETPLFEDARYHQETIDALVAHNGLFEQALVEGKHHVHLSHPERVAPRVAEFLLKHWNRESDTITPPPTLHSCIISTLALNVTERSPFGTALELLDSPPSPSPSRHDTTQSSYVHFGNTRLYRYSSTVSCDFSCASNTHFMCPCVPSDSLICPTRPSFVRSLHGLKYATSSGLKNMYRIVADLRLILYGWPLSTTRFSTTRSGLHANRLPDATIDSEVSGFSRKQRIGAGGN</sequence>
<dbReference type="AlphaFoldDB" id="A0A182TPV6"/>
<dbReference type="Pfam" id="PF00561">
    <property type="entry name" value="Abhydrolase_1"/>
    <property type="match status" value="1"/>
</dbReference>
<dbReference type="InterPro" id="IPR050266">
    <property type="entry name" value="AB_hydrolase_sf"/>
</dbReference>
<proteinExistence type="inferred from homology"/>
<dbReference type="VEuPathDB" id="VectorBase:AMEC009893"/>
<organism evidence="4 5">
    <name type="scientific">Anopheles melas</name>
    <dbReference type="NCBI Taxonomy" id="34690"/>
    <lineage>
        <taxon>Eukaryota</taxon>
        <taxon>Metazoa</taxon>
        <taxon>Ecdysozoa</taxon>
        <taxon>Arthropoda</taxon>
        <taxon>Hexapoda</taxon>
        <taxon>Insecta</taxon>
        <taxon>Pterygota</taxon>
        <taxon>Neoptera</taxon>
        <taxon>Endopterygota</taxon>
        <taxon>Diptera</taxon>
        <taxon>Nematocera</taxon>
        <taxon>Culicoidea</taxon>
        <taxon>Culicidae</taxon>
        <taxon>Anophelinae</taxon>
        <taxon>Anopheles</taxon>
    </lineage>
</organism>
<dbReference type="InterPro" id="IPR029058">
    <property type="entry name" value="AB_hydrolase_fold"/>
</dbReference>
<dbReference type="PANTHER" id="PTHR43798:SF14">
    <property type="entry name" value="SERINE HYDROLASE-LIKE PROTEIN DDB_G0286239"/>
    <property type="match status" value="1"/>
</dbReference>
<reference evidence="5" key="1">
    <citation type="submission" date="2014-01" db="EMBL/GenBank/DDBJ databases">
        <title>The Genome Sequence of Anopheles melas CM1001059_A (V2).</title>
        <authorList>
            <consortium name="The Broad Institute Genomics Platform"/>
            <person name="Neafsey D.E."/>
            <person name="Besansky N."/>
            <person name="Howell P."/>
            <person name="Walton C."/>
            <person name="Young S.K."/>
            <person name="Zeng Q."/>
            <person name="Gargeya S."/>
            <person name="Fitzgerald M."/>
            <person name="Haas B."/>
            <person name="Abouelleil A."/>
            <person name="Allen A.W."/>
            <person name="Alvarado L."/>
            <person name="Arachchi H.M."/>
            <person name="Berlin A.M."/>
            <person name="Chapman S.B."/>
            <person name="Gainer-Dewar J."/>
            <person name="Goldberg J."/>
            <person name="Griggs A."/>
            <person name="Gujja S."/>
            <person name="Hansen M."/>
            <person name="Howarth C."/>
            <person name="Imamovic A."/>
            <person name="Ireland A."/>
            <person name="Larimer J."/>
            <person name="McCowan C."/>
            <person name="Murphy C."/>
            <person name="Pearson M."/>
            <person name="Poon T.W."/>
            <person name="Priest M."/>
            <person name="Roberts A."/>
            <person name="Saif S."/>
            <person name="Shea T."/>
            <person name="Sisk P."/>
            <person name="Sykes S."/>
            <person name="Wortman J."/>
            <person name="Nusbaum C."/>
            <person name="Birren B."/>
        </authorList>
    </citation>
    <scope>NUCLEOTIDE SEQUENCE [LARGE SCALE GENOMIC DNA]</scope>
    <source>
        <strain evidence="5">CM1001059</strain>
    </source>
</reference>
<dbReference type="SUPFAM" id="SSF53474">
    <property type="entry name" value="alpha/beta-Hydrolases"/>
    <property type="match status" value="1"/>
</dbReference>
<dbReference type="PANTHER" id="PTHR43798">
    <property type="entry name" value="MONOACYLGLYCEROL LIPASE"/>
    <property type="match status" value="1"/>
</dbReference>
<dbReference type="VEuPathDB" id="VectorBase:AMEC006206"/>
<evidence type="ECO:0000259" key="3">
    <source>
        <dbReference type="Pfam" id="PF00561"/>
    </source>
</evidence>
<dbReference type="GO" id="GO:0016787">
    <property type="term" value="F:hydrolase activity"/>
    <property type="evidence" value="ECO:0007669"/>
    <property type="project" value="UniProtKB-KW"/>
</dbReference>